<keyword evidence="1" id="KW-0472">Membrane</keyword>
<dbReference type="AlphaFoldDB" id="A0A1I8BVX4"/>
<protein>
    <submittedName>
        <fullName evidence="3">LITAF domain-containing protein</fullName>
    </submittedName>
</protein>
<accession>A0A1I8BVX4</accession>
<keyword evidence="1" id="KW-0812">Transmembrane</keyword>
<dbReference type="WBParaSite" id="MhA1_Contig685.frz3.gene5">
    <property type="protein sequence ID" value="MhA1_Contig685.frz3.gene5"/>
    <property type="gene ID" value="MhA1_Contig685.frz3.gene5"/>
</dbReference>
<name>A0A1I8BVX4_MELHA</name>
<keyword evidence="1" id="KW-1133">Transmembrane helix</keyword>
<evidence type="ECO:0000313" key="3">
    <source>
        <dbReference type="WBParaSite" id="MhA1_Contig685.frz3.gene5"/>
    </source>
</evidence>
<organism evidence="2 3">
    <name type="scientific">Meloidogyne hapla</name>
    <name type="common">Root-knot nematode worm</name>
    <dbReference type="NCBI Taxonomy" id="6305"/>
    <lineage>
        <taxon>Eukaryota</taxon>
        <taxon>Metazoa</taxon>
        <taxon>Ecdysozoa</taxon>
        <taxon>Nematoda</taxon>
        <taxon>Chromadorea</taxon>
        <taxon>Rhabditida</taxon>
        <taxon>Tylenchina</taxon>
        <taxon>Tylenchomorpha</taxon>
        <taxon>Tylenchoidea</taxon>
        <taxon>Meloidogynidae</taxon>
        <taxon>Meloidogyninae</taxon>
        <taxon>Meloidogyne</taxon>
    </lineage>
</organism>
<evidence type="ECO:0000256" key="1">
    <source>
        <dbReference type="SAM" id="Phobius"/>
    </source>
</evidence>
<evidence type="ECO:0000313" key="2">
    <source>
        <dbReference type="Proteomes" id="UP000095281"/>
    </source>
</evidence>
<sequence length="104" mass="12040">MFIIGFQFIFVIFFFYFLTSIPLAVISSHGIRQRNSSLPLQQARKKIIDKSKSKSTSLLLLNNLPQNSGRQPDEQNNYCPYCNKCLNKLNEEINIKYCFAQNKG</sequence>
<reference evidence="3" key="1">
    <citation type="submission" date="2016-11" db="UniProtKB">
        <authorList>
            <consortium name="WormBaseParasite"/>
        </authorList>
    </citation>
    <scope>IDENTIFICATION</scope>
</reference>
<feature type="transmembrane region" description="Helical" evidence="1">
    <location>
        <begin position="6"/>
        <end position="26"/>
    </location>
</feature>
<keyword evidence="2" id="KW-1185">Reference proteome</keyword>
<proteinExistence type="predicted"/>
<dbReference type="Proteomes" id="UP000095281">
    <property type="component" value="Unplaced"/>
</dbReference>